<reference evidence="1 2" key="1">
    <citation type="submission" date="2022-03" db="EMBL/GenBank/DDBJ databases">
        <authorList>
            <person name="Jo J.-H."/>
            <person name="Im W.-T."/>
        </authorList>
    </citation>
    <scope>NUCLEOTIDE SEQUENCE [LARGE SCALE GENOMIC DNA]</scope>
    <source>
        <strain evidence="1 2">MA9</strain>
    </source>
</reference>
<proteinExistence type="predicted"/>
<sequence length="62" mass="6961">MIETYIALLKEQIMQNTLGNTAKTLNEIAESLKLQNTDHSQEISEALQLVSFELSGEPLLEK</sequence>
<protein>
    <submittedName>
        <fullName evidence="1">Uncharacterized protein</fullName>
    </submittedName>
</protein>
<comment type="caution">
    <text evidence="1">The sequence shown here is derived from an EMBL/GenBank/DDBJ whole genome shotgun (WGS) entry which is preliminary data.</text>
</comment>
<keyword evidence="2" id="KW-1185">Reference proteome</keyword>
<evidence type="ECO:0000313" key="2">
    <source>
        <dbReference type="Proteomes" id="UP001316087"/>
    </source>
</evidence>
<dbReference type="Proteomes" id="UP001316087">
    <property type="component" value="Unassembled WGS sequence"/>
</dbReference>
<evidence type="ECO:0000313" key="1">
    <source>
        <dbReference type="EMBL" id="MCH7321952.1"/>
    </source>
</evidence>
<dbReference type="RefSeq" id="WP_241369001.1">
    <property type="nucleotide sequence ID" value="NZ_JAKZFC010000002.1"/>
</dbReference>
<accession>A0ABS9UC83</accession>
<dbReference type="EMBL" id="JAKZFC010000002">
    <property type="protein sequence ID" value="MCH7321952.1"/>
    <property type="molecule type" value="Genomic_DNA"/>
</dbReference>
<gene>
    <name evidence="1" type="ORF">LZ480_08605</name>
</gene>
<name>A0ABS9UC83_9BACL</name>
<organism evidence="1 2">
    <name type="scientific">Solibacillus palustris</name>
    <dbReference type="NCBI Taxonomy" id="2908203"/>
    <lineage>
        <taxon>Bacteria</taxon>
        <taxon>Bacillati</taxon>
        <taxon>Bacillota</taxon>
        <taxon>Bacilli</taxon>
        <taxon>Bacillales</taxon>
        <taxon>Caryophanaceae</taxon>
        <taxon>Solibacillus</taxon>
    </lineage>
</organism>